<proteinExistence type="predicted"/>
<comment type="caution">
    <text evidence="7">The sequence shown here is derived from an EMBL/GenBank/DDBJ whole genome shotgun (WGS) entry which is preliminary data.</text>
</comment>
<dbReference type="InterPro" id="IPR055414">
    <property type="entry name" value="LRR_R13L4/SHOC2-like"/>
</dbReference>
<feature type="signal peptide" evidence="5">
    <location>
        <begin position="1"/>
        <end position="20"/>
    </location>
</feature>
<feature type="chain" id="PRO_5044796203" description="TIR domain-containing protein" evidence="5">
    <location>
        <begin position="21"/>
        <end position="983"/>
    </location>
</feature>
<dbReference type="Pfam" id="PF23598">
    <property type="entry name" value="LRR_14"/>
    <property type="match status" value="1"/>
</dbReference>
<dbReference type="GO" id="GO:0051707">
    <property type="term" value="P:response to other organism"/>
    <property type="evidence" value="ECO:0007669"/>
    <property type="project" value="UniProtKB-ARBA"/>
</dbReference>
<keyword evidence="2" id="KW-0677">Repeat</keyword>
<keyword evidence="1" id="KW-0433">Leucine-rich repeat</keyword>
<dbReference type="Pfam" id="PF23282">
    <property type="entry name" value="WHD_ROQ1"/>
    <property type="match status" value="1"/>
</dbReference>
<name>A0ABD3LEH9_EUCGL</name>
<evidence type="ECO:0000256" key="1">
    <source>
        <dbReference type="ARBA" id="ARBA00022614"/>
    </source>
</evidence>
<dbReference type="GO" id="GO:0006952">
    <property type="term" value="P:defense response"/>
    <property type="evidence" value="ECO:0007669"/>
    <property type="project" value="UniProtKB-KW"/>
</dbReference>
<dbReference type="InterPro" id="IPR027417">
    <property type="entry name" value="P-loop_NTPase"/>
</dbReference>
<dbReference type="InterPro" id="IPR058192">
    <property type="entry name" value="WHD_ROQ1-like"/>
</dbReference>
<keyword evidence="3" id="KW-0611">Plant defense</keyword>
<dbReference type="SMART" id="SM00255">
    <property type="entry name" value="TIR"/>
    <property type="match status" value="1"/>
</dbReference>
<evidence type="ECO:0000259" key="6">
    <source>
        <dbReference type="PROSITE" id="PS50104"/>
    </source>
</evidence>
<dbReference type="Gene3D" id="3.40.50.10140">
    <property type="entry name" value="Toll/interleukin-1 receptor homology (TIR) domain"/>
    <property type="match status" value="1"/>
</dbReference>
<reference evidence="7 8" key="1">
    <citation type="submission" date="2024-11" db="EMBL/GenBank/DDBJ databases">
        <title>Chromosome-level genome assembly of Eucalyptus globulus Labill. provides insights into its genome evolution.</title>
        <authorList>
            <person name="Li X."/>
        </authorList>
    </citation>
    <scope>NUCLEOTIDE SEQUENCE [LARGE SCALE GENOMIC DNA]</scope>
    <source>
        <strain evidence="7">CL2024</strain>
        <tissue evidence="7">Fresh tender leaves</tissue>
    </source>
</reference>
<dbReference type="PRINTS" id="PR00364">
    <property type="entry name" value="DISEASERSIST"/>
</dbReference>
<dbReference type="Gene3D" id="3.80.10.10">
    <property type="entry name" value="Ribonuclease Inhibitor"/>
    <property type="match status" value="2"/>
</dbReference>
<dbReference type="Gene3D" id="3.40.50.300">
    <property type="entry name" value="P-loop containing nucleotide triphosphate hydrolases"/>
    <property type="match status" value="1"/>
</dbReference>
<dbReference type="PROSITE" id="PS50104">
    <property type="entry name" value="TIR"/>
    <property type="match status" value="1"/>
</dbReference>
<dbReference type="SUPFAM" id="SSF52540">
    <property type="entry name" value="P-loop containing nucleoside triphosphate hydrolases"/>
    <property type="match status" value="1"/>
</dbReference>
<evidence type="ECO:0000313" key="8">
    <source>
        <dbReference type="Proteomes" id="UP001634007"/>
    </source>
</evidence>
<dbReference type="InterPro" id="IPR032675">
    <property type="entry name" value="LRR_dom_sf"/>
</dbReference>
<organism evidence="7 8">
    <name type="scientific">Eucalyptus globulus</name>
    <name type="common">Tasmanian blue gum</name>
    <dbReference type="NCBI Taxonomy" id="34317"/>
    <lineage>
        <taxon>Eukaryota</taxon>
        <taxon>Viridiplantae</taxon>
        <taxon>Streptophyta</taxon>
        <taxon>Embryophyta</taxon>
        <taxon>Tracheophyta</taxon>
        <taxon>Spermatophyta</taxon>
        <taxon>Magnoliopsida</taxon>
        <taxon>eudicotyledons</taxon>
        <taxon>Gunneridae</taxon>
        <taxon>Pentapetalae</taxon>
        <taxon>rosids</taxon>
        <taxon>malvids</taxon>
        <taxon>Myrtales</taxon>
        <taxon>Myrtaceae</taxon>
        <taxon>Myrtoideae</taxon>
        <taxon>Eucalypteae</taxon>
        <taxon>Eucalyptus</taxon>
    </lineage>
</organism>
<dbReference type="InterPro" id="IPR000157">
    <property type="entry name" value="TIR_dom"/>
</dbReference>
<evidence type="ECO:0000256" key="2">
    <source>
        <dbReference type="ARBA" id="ARBA00022737"/>
    </source>
</evidence>
<sequence length="983" mass="112310">MNPASPLWKLALLFIALSSALQIPSRAPLALIAVAFIVDFAKKRRRNAESCKSPTSSPNSVTFSGSYEVFLSFRGPDTRKGFADYLYDSLEKMGILVFRDKEELPVGEKINPSLIEAIKRSEIAIPIISKNYASSKSCLMELQQMLECKENNEQMIIPIFYDVLVSDVKRLEGSFGDSFYELVKNKDLSRERVDAWKKALRDVAEIKGFSLAEMNDGHQAKLIEHVVSCILRRLNKLDLVMTECLVGIDHHVENIMRKLDVDFRNGQAFETTGNERCVVGICGIPGIGKTTLAKVVYNQLNDLFEGCAYLENVRERYTQVEGLKTLRSSLASQLSNRSQDFSTSDQAMRFIKDRFTNIKVLIFLDDVYDSAQLTQIAGDLSGYGPGSRIIVTSRRQDVLMKVKVTAQNYEVEAMEEDQALELFRKHAFREDFVGEVDHSVGEVYFPLCRAIISATGRLPLALEVVGSFLFSKPKEVWEDTLEKIKNAPHKKVEEVLKMCYEDLDENQKMIFLDIACSFIGTNKRIAIYMWEDCKFFPQEGIEALLVRSLVKVAENNRLWMHDQLRDFGREIVRQENPEEPCRRSRLWDHEDALATLNESKGTDKVQALELMFACGTDECFTCEAFYPLRNLRFLKLDCAYIEGNCQDLLSNLRWLDWKICPKKTLGLPYFNVENLIILDLSWSGVNQRWRGWKLIGEKAKKLKVLNLSGCQDLIESPEFPAPMKLERFNLESCFKLFLISPSISNLSCLVSLNMKCCKVDQLPDLRFMKALKELVIDGTLIDTIRFQRGSMKQLETLSARNCEKLEQIYEVDHLQSLSNLALDGASIKTLPNSIGSLEKLQCLSLRNCQSLTEIPGSIRKLKGLQSMDLSYTGIDELNRSVEQLENLKVLKMEGTHIRKFPEVIRNLPKLEEIDFSFCRNLEIQMDCDLARLSSLRVLKLSYTRIAHLPESICRLSNLQMLELSNCKKLQALPEFRSRVFILR</sequence>
<dbReference type="SUPFAM" id="SSF52200">
    <property type="entry name" value="Toll/Interleukin receptor TIR domain"/>
    <property type="match status" value="1"/>
</dbReference>
<evidence type="ECO:0000256" key="5">
    <source>
        <dbReference type="SAM" id="SignalP"/>
    </source>
</evidence>
<evidence type="ECO:0000256" key="3">
    <source>
        <dbReference type="ARBA" id="ARBA00022821"/>
    </source>
</evidence>
<keyword evidence="5" id="KW-0732">Signal</keyword>
<dbReference type="InterPro" id="IPR044974">
    <property type="entry name" value="Disease_R_plants"/>
</dbReference>
<dbReference type="AlphaFoldDB" id="A0ABD3LEH9"/>
<dbReference type="SUPFAM" id="SSF52058">
    <property type="entry name" value="L domain-like"/>
    <property type="match status" value="1"/>
</dbReference>
<dbReference type="InterPro" id="IPR042197">
    <property type="entry name" value="Apaf_helical"/>
</dbReference>
<dbReference type="InterPro" id="IPR003591">
    <property type="entry name" value="Leu-rich_rpt_typical-subtyp"/>
</dbReference>
<evidence type="ECO:0000313" key="7">
    <source>
        <dbReference type="EMBL" id="KAL3746670.1"/>
    </source>
</evidence>
<dbReference type="Pfam" id="PF00931">
    <property type="entry name" value="NB-ARC"/>
    <property type="match status" value="1"/>
</dbReference>
<dbReference type="PANTHER" id="PTHR11017">
    <property type="entry name" value="LEUCINE-RICH REPEAT-CONTAINING PROTEIN"/>
    <property type="match status" value="1"/>
</dbReference>
<dbReference type="Proteomes" id="UP001634007">
    <property type="component" value="Unassembled WGS sequence"/>
</dbReference>
<gene>
    <name evidence="7" type="ORF">ACJRO7_015599</name>
</gene>
<keyword evidence="4" id="KW-0520">NAD</keyword>
<dbReference type="FunFam" id="3.40.50.10140:FF:000007">
    <property type="entry name" value="Disease resistance protein (TIR-NBS-LRR class)"/>
    <property type="match status" value="1"/>
</dbReference>
<accession>A0ABD3LEH9</accession>
<dbReference type="Pfam" id="PF01582">
    <property type="entry name" value="TIR"/>
    <property type="match status" value="1"/>
</dbReference>
<dbReference type="InterPro" id="IPR002182">
    <property type="entry name" value="NB-ARC"/>
</dbReference>
<protein>
    <recommendedName>
        <fullName evidence="6">TIR domain-containing protein</fullName>
    </recommendedName>
</protein>
<evidence type="ECO:0000256" key="4">
    <source>
        <dbReference type="ARBA" id="ARBA00023027"/>
    </source>
</evidence>
<keyword evidence="8" id="KW-1185">Reference proteome</keyword>
<feature type="domain" description="TIR" evidence="6">
    <location>
        <begin position="65"/>
        <end position="204"/>
    </location>
</feature>
<dbReference type="Gene3D" id="1.10.8.430">
    <property type="entry name" value="Helical domain of apoptotic protease-activating factors"/>
    <property type="match status" value="1"/>
</dbReference>
<dbReference type="SMART" id="SM00369">
    <property type="entry name" value="LRR_TYP"/>
    <property type="match status" value="3"/>
</dbReference>
<dbReference type="EMBL" id="JBJKBG010000003">
    <property type="protein sequence ID" value="KAL3746670.1"/>
    <property type="molecule type" value="Genomic_DNA"/>
</dbReference>
<dbReference type="PANTHER" id="PTHR11017:SF570">
    <property type="entry name" value="DISEASE RESISTANCE PROTEIN (TIR-NBS CLASS)-RELATED"/>
    <property type="match status" value="1"/>
</dbReference>
<dbReference type="InterPro" id="IPR035897">
    <property type="entry name" value="Toll_tir_struct_dom_sf"/>
</dbReference>